<evidence type="ECO:0000313" key="5">
    <source>
        <dbReference type="EMBL" id="KAF4446848.1"/>
    </source>
</evidence>
<evidence type="ECO:0000256" key="1">
    <source>
        <dbReference type="ARBA" id="ARBA00005725"/>
    </source>
</evidence>
<comment type="similarity">
    <text evidence="1">Belongs to the NmrA-type oxidoreductase family. Isoflavone reductase subfamily.</text>
</comment>
<evidence type="ECO:0000256" key="3">
    <source>
        <dbReference type="ARBA" id="ARBA00023002"/>
    </source>
</evidence>
<organism evidence="5 6">
    <name type="scientific">Fusarium austroafricanum</name>
    <dbReference type="NCBI Taxonomy" id="2364996"/>
    <lineage>
        <taxon>Eukaryota</taxon>
        <taxon>Fungi</taxon>
        <taxon>Dikarya</taxon>
        <taxon>Ascomycota</taxon>
        <taxon>Pezizomycotina</taxon>
        <taxon>Sordariomycetes</taxon>
        <taxon>Hypocreomycetidae</taxon>
        <taxon>Hypocreales</taxon>
        <taxon>Nectriaceae</taxon>
        <taxon>Fusarium</taxon>
        <taxon>Fusarium concolor species complex</taxon>
    </lineage>
</organism>
<accession>A0A8H4KCK7</accession>
<dbReference type="Gene3D" id="3.40.50.720">
    <property type="entry name" value="NAD(P)-binding Rossmann-like Domain"/>
    <property type="match status" value="1"/>
</dbReference>
<dbReference type="GO" id="GO:0016491">
    <property type="term" value="F:oxidoreductase activity"/>
    <property type="evidence" value="ECO:0007669"/>
    <property type="project" value="UniProtKB-KW"/>
</dbReference>
<dbReference type="InterPro" id="IPR036291">
    <property type="entry name" value="NAD(P)-bd_dom_sf"/>
</dbReference>
<sequence length="374" mass="42316">MGIAIQNPRRNAYKKLMLRVRDVISGSDNTFTLKLQSYQKPINLTTVTRNSTTWSELLLLEAQVLAREILDRLVATGKHEVIALVRKEPSAFPELPGVTWTQSDYTDKSQLVELFRGVETVLSFIGVHLDPGNETQKRIIDACVEAGVKRFAPSEWATGEKLVDAIDAMSWYSGKIEVQEHLRNLNAKEKVLEYTLFQPGGFMDYLCHPHKTAKYITTSVVNVDFVKKRALIIEGTLDDEITYTSIEDIANIVTRAVDLKSEWPVVGGISGDRVPIRRLLEIGQEIRGEPFAIEWLKMQDIEAGELKTDNYPRLPFPSVPKDQVDAFSKMVVIGTLTGFHRGAWTVSGEWNKIFSDYKFTKVEELLKRAWEGKA</sequence>
<dbReference type="InterPro" id="IPR008030">
    <property type="entry name" value="NmrA-like"/>
</dbReference>
<gene>
    <name evidence="5" type="ORF">F53441_9552</name>
</gene>
<name>A0A8H4KCK7_9HYPO</name>
<dbReference type="SUPFAM" id="SSF51735">
    <property type="entry name" value="NAD(P)-binding Rossmann-fold domains"/>
    <property type="match status" value="1"/>
</dbReference>
<dbReference type="Gene3D" id="3.90.25.10">
    <property type="entry name" value="UDP-galactose 4-epimerase, domain 1"/>
    <property type="match status" value="1"/>
</dbReference>
<dbReference type="PANTHER" id="PTHR47706:SF4">
    <property type="entry name" value="NMRA-LIKE DOMAIN-CONTAINING PROTEIN"/>
    <property type="match status" value="1"/>
</dbReference>
<dbReference type="EMBL" id="JAADJG010000433">
    <property type="protein sequence ID" value="KAF4446848.1"/>
    <property type="molecule type" value="Genomic_DNA"/>
</dbReference>
<evidence type="ECO:0000256" key="2">
    <source>
        <dbReference type="ARBA" id="ARBA00022857"/>
    </source>
</evidence>
<dbReference type="OrthoDB" id="10000533at2759"/>
<dbReference type="Proteomes" id="UP000605986">
    <property type="component" value="Unassembled WGS sequence"/>
</dbReference>
<comment type="caution">
    <text evidence="5">The sequence shown here is derived from an EMBL/GenBank/DDBJ whole genome shotgun (WGS) entry which is preliminary data.</text>
</comment>
<feature type="domain" description="NmrA-like" evidence="4">
    <location>
        <begin position="72"/>
        <end position="263"/>
    </location>
</feature>
<protein>
    <recommendedName>
        <fullName evidence="4">NmrA-like domain-containing protein</fullName>
    </recommendedName>
</protein>
<keyword evidence="6" id="KW-1185">Reference proteome</keyword>
<dbReference type="AlphaFoldDB" id="A0A8H4KCK7"/>
<evidence type="ECO:0000259" key="4">
    <source>
        <dbReference type="Pfam" id="PF05368"/>
    </source>
</evidence>
<dbReference type="Pfam" id="PF05368">
    <property type="entry name" value="NmrA"/>
    <property type="match status" value="1"/>
</dbReference>
<evidence type="ECO:0000313" key="6">
    <source>
        <dbReference type="Proteomes" id="UP000605986"/>
    </source>
</evidence>
<proteinExistence type="inferred from homology"/>
<keyword evidence="2" id="KW-0521">NADP</keyword>
<keyword evidence="3" id="KW-0560">Oxidoreductase</keyword>
<dbReference type="InterPro" id="IPR051609">
    <property type="entry name" value="NmrA/Isoflavone_reductase-like"/>
</dbReference>
<reference evidence="5" key="1">
    <citation type="submission" date="2020-01" db="EMBL/GenBank/DDBJ databases">
        <title>Identification and distribution of gene clusters putatively required for synthesis of sphingolipid metabolism inhibitors in phylogenetically diverse species of the filamentous fungus Fusarium.</title>
        <authorList>
            <person name="Kim H.-S."/>
            <person name="Busman M."/>
            <person name="Brown D.W."/>
            <person name="Divon H."/>
            <person name="Uhlig S."/>
            <person name="Proctor R.H."/>
        </authorList>
    </citation>
    <scope>NUCLEOTIDE SEQUENCE</scope>
    <source>
        <strain evidence="5">NRRL 53441</strain>
    </source>
</reference>
<dbReference type="PANTHER" id="PTHR47706">
    <property type="entry name" value="NMRA-LIKE FAMILY PROTEIN"/>
    <property type="match status" value="1"/>
</dbReference>